<evidence type="ECO:0000313" key="3">
    <source>
        <dbReference type="EMBL" id="CAD9234011.1"/>
    </source>
</evidence>
<evidence type="ECO:0000259" key="2">
    <source>
        <dbReference type="Pfam" id="PF11977"/>
    </source>
</evidence>
<dbReference type="PANTHER" id="PTHR12876:SF35">
    <property type="entry name" value="LD08718P-RELATED"/>
    <property type="match status" value="1"/>
</dbReference>
<dbReference type="Gene3D" id="3.40.50.11980">
    <property type="match status" value="1"/>
</dbReference>
<dbReference type="InterPro" id="IPR021869">
    <property type="entry name" value="RNase_Zc3h12_NYN"/>
</dbReference>
<feature type="domain" description="RNase NYN" evidence="2">
    <location>
        <begin position="505"/>
        <end position="646"/>
    </location>
</feature>
<accession>A0A7S1TE81</accession>
<sequence length="665" mass="74060">MKNIKFELKATRLATEREVASPWEVADGFAFRVILKCQGQIAPLMAGLQCAGQVAFSQPSWDVKVRYVFTIVNKRKEQDMVRTGDAVLSNLTTDTSELFLELWRDIQDNKAGFVVNDYLRCSLDLFINDEPDVIVASRGRPSRDHDEISYAAYRSLRLPERKQVMTQKFMEPSPGTIRMNFPPTSQGKMIVSFGDSTTPSTRLSSRPAPSDFQWPAGDYPETRQSVESVSTGQLPFSLGVDNSAGPSRDSECEGMVTKLKDLSVVEGLDPTDWTETPCGELAESIECNPISQTGSCANDGYVDSCLPLSVSGDPTDKSYPQNLPSLSRPAIVQFNEDRVEMDSDKFFGDASDASSEATSFSYQSGDESSQELPTSPASNEEMAVWSGKGYALENSDDDMDPLPGPKLSNSAVQERGPDEVTECCYSYDEINSRQSRGESRDIMSGGSVTQAAEPNLCRDGEVYSVDSAPETRDETHPPQQLEPSWFRSPGVVESEWQRPHISATKRKVIIDGSNVAYDHGCGNSYSARGILLALEYFEQRQHDTVAIVNRRHSQITGGPRQRPGHDADVALLDELRRQGRLCYCPVDEDEDLYILQYAARNDALILSNDWYRKEVKSQLTAMNRARLADLISRNRISYMFIRDQLFVKPNIGSLWVDERTAFGRG</sequence>
<reference evidence="3" key="1">
    <citation type="submission" date="2021-01" db="EMBL/GenBank/DDBJ databases">
        <authorList>
            <person name="Corre E."/>
            <person name="Pelletier E."/>
            <person name="Niang G."/>
            <person name="Scheremetjew M."/>
            <person name="Finn R."/>
            <person name="Kale V."/>
            <person name="Holt S."/>
            <person name="Cochrane G."/>
            <person name="Meng A."/>
            <person name="Brown T."/>
            <person name="Cohen L."/>
        </authorList>
    </citation>
    <scope>NUCLEOTIDE SEQUENCE</scope>
    <source>
        <strain evidence="3">SAG 36.94</strain>
    </source>
</reference>
<dbReference type="GO" id="GO:0036464">
    <property type="term" value="C:cytoplasmic ribonucleoprotein granule"/>
    <property type="evidence" value="ECO:0007669"/>
    <property type="project" value="TreeGrafter"/>
</dbReference>
<dbReference type="PANTHER" id="PTHR12876">
    <property type="entry name" value="N4BP1-RELATED"/>
    <property type="match status" value="1"/>
</dbReference>
<dbReference type="GO" id="GO:0005634">
    <property type="term" value="C:nucleus"/>
    <property type="evidence" value="ECO:0007669"/>
    <property type="project" value="TreeGrafter"/>
</dbReference>
<proteinExistence type="predicted"/>
<feature type="region of interest" description="Disordered" evidence="1">
    <location>
        <begin position="357"/>
        <end position="418"/>
    </location>
</feature>
<dbReference type="InterPro" id="IPR051101">
    <property type="entry name" value="ZC3H12/N4BP1_RNase_Reg"/>
</dbReference>
<protein>
    <recommendedName>
        <fullName evidence="2">RNase NYN domain-containing protein</fullName>
    </recommendedName>
</protein>
<dbReference type="AlphaFoldDB" id="A0A7S1TE81"/>
<dbReference type="EMBL" id="HBGH01010944">
    <property type="protein sequence ID" value="CAD9234011.1"/>
    <property type="molecule type" value="Transcribed_RNA"/>
</dbReference>
<name>A0A7S1TE81_9RHOD</name>
<dbReference type="GO" id="GO:0003729">
    <property type="term" value="F:mRNA binding"/>
    <property type="evidence" value="ECO:0007669"/>
    <property type="project" value="TreeGrafter"/>
</dbReference>
<dbReference type="Pfam" id="PF11977">
    <property type="entry name" value="RNase_Zc3h12a"/>
    <property type="match status" value="1"/>
</dbReference>
<dbReference type="GO" id="GO:0004521">
    <property type="term" value="F:RNA endonuclease activity"/>
    <property type="evidence" value="ECO:0007669"/>
    <property type="project" value="TreeGrafter"/>
</dbReference>
<organism evidence="3">
    <name type="scientific">Compsopogon caeruleus</name>
    <dbReference type="NCBI Taxonomy" id="31354"/>
    <lineage>
        <taxon>Eukaryota</taxon>
        <taxon>Rhodophyta</taxon>
        <taxon>Compsopogonophyceae</taxon>
        <taxon>Compsopogonales</taxon>
        <taxon>Compsopogonaceae</taxon>
        <taxon>Compsopogon</taxon>
    </lineage>
</organism>
<feature type="compositionally biased region" description="Polar residues" evidence="1">
    <location>
        <begin position="357"/>
        <end position="378"/>
    </location>
</feature>
<evidence type="ECO:0000256" key="1">
    <source>
        <dbReference type="SAM" id="MobiDB-lite"/>
    </source>
</evidence>
<gene>
    <name evidence="3" type="ORF">CCAE0312_LOCUS6099</name>
</gene>